<sequence>MPQTSMIISSLSSSRDYLLRLVDCTRIFSRILCVRNNQEAVELLQTEEIDTIFLDWQPPEVEQLNSLAEVLGDREEWCDIPLLLFTPDPQRDAEILALQKGAGDCFDYGITARELGARLHHHLAHKRRTDELRAENCQLAKLAISDRLTGLYNRSYFDVVLEFEAARCQRHGSVLSLLIITIDSFNWLENNFGHRVSDSLLRLTGDVIQVTARKSDIPCRFNHQDFAIILPDTPTPDAFLLAERIRREIMINGPKKPLSHFTLSLSMGISGHAGNGIIDPRNLVDEAYCAVETGRRHGAGRTEIFHHDPQILARNGHRLDIEHPQGHA</sequence>
<dbReference type="GO" id="GO:0052621">
    <property type="term" value="F:diguanylate cyclase activity"/>
    <property type="evidence" value="ECO:0007669"/>
    <property type="project" value="UniProtKB-EC"/>
</dbReference>
<feature type="domain" description="Response regulatory" evidence="4">
    <location>
        <begin position="1"/>
        <end position="123"/>
    </location>
</feature>
<dbReference type="InterPro" id="IPR029787">
    <property type="entry name" value="Nucleotide_cyclase"/>
</dbReference>
<dbReference type="Proteomes" id="UP000193136">
    <property type="component" value="Unassembled WGS sequence"/>
</dbReference>
<evidence type="ECO:0000259" key="4">
    <source>
        <dbReference type="PROSITE" id="PS50110"/>
    </source>
</evidence>
<comment type="catalytic activity">
    <reaction evidence="2">
        <text>2 GTP = 3',3'-c-di-GMP + 2 diphosphate</text>
        <dbReference type="Rhea" id="RHEA:24898"/>
        <dbReference type="ChEBI" id="CHEBI:33019"/>
        <dbReference type="ChEBI" id="CHEBI:37565"/>
        <dbReference type="ChEBI" id="CHEBI:58805"/>
        <dbReference type="EC" id="2.7.7.65"/>
    </reaction>
</comment>
<evidence type="ECO:0000313" key="7">
    <source>
        <dbReference type="Proteomes" id="UP000193136"/>
    </source>
</evidence>
<dbReference type="GO" id="GO:0000160">
    <property type="term" value="P:phosphorelay signal transduction system"/>
    <property type="evidence" value="ECO:0007669"/>
    <property type="project" value="InterPro"/>
</dbReference>
<dbReference type="EC" id="2.7.7.65" evidence="1"/>
<dbReference type="PANTHER" id="PTHR45138:SF9">
    <property type="entry name" value="DIGUANYLATE CYCLASE DGCM-RELATED"/>
    <property type="match status" value="1"/>
</dbReference>
<gene>
    <name evidence="6" type="ORF">B5V00_11585</name>
</gene>
<name>A0A1X0Y0X0_9BACT</name>
<dbReference type="Pfam" id="PF00990">
    <property type="entry name" value="GGDEF"/>
    <property type="match status" value="1"/>
</dbReference>
<evidence type="ECO:0000256" key="3">
    <source>
        <dbReference type="PROSITE-ProRule" id="PRU00169"/>
    </source>
</evidence>
<evidence type="ECO:0000256" key="1">
    <source>
        <dbReference type="ARBA" id="ARBA00012528"/>
    </source>
</evidence>
<dbReference type="GO" id="GO:0043709">
    <property type="term" value="P:cell adhesion involved in single-species biofilm formation"/>
    <property type="evidence" value="ECO:0007669"/>
    <property type="project" value="TreeGrafter"/>
</dbReference>
<dbReference type="Gene3D" id="3.30.70.270">
    <property type="match status" value="1"/>
</dbReference>
<proteinExistence type="predicted"/>
<accession>A0A1X0Y0X0</accession>
<dbReference type="PROSITE" id="PS50110">
    <property type="entry name" value="RESPONSE_REGULATORY"/>
    <property type="match status" value="1"/>
</dbReference>
<protein>
    <recommendedName>
        <fullName evidence="1">diguanylate cyclase</fullName>
        <ecNumber evidence="1">2.7.7.65</ecNumber>
    </recommendedName>
</protein>
<evidence type="ECO:0000313" key="6">
    <source>
        <dbReference type="EMBL" id="ORJ58734.1"/>
    </source>
</evidence>
<evidence type="ECO:0000256" key="2">
    <source>
        <dbReference type="ARBA" id="ARBA00034247"/>
    </source>
</evidence>
<dbReference type="OrthoDB" id="9812034at2"/>
<feature type="modified residue" description="4-aspartylphosphate" evidence="3">
    <location>
        <position position="55"/>
    </location>
</feature>
<dbReference type="EMBL" id="NAAD01000014">
    <property type="protein sequence ID" value="ORJ58734.1"/>
    <property type="molecule type" value="Genomic_DNA"/>
</dbReference>
<dbReference type="PANTHER" id="PTHR45138">
    <property type="entry name" value="REGULATORY COMPONENTS OF SENSORY TRANSDUCTION SYSTEM"/>
    <property type="match status" value="1"/>
</dbReference>
<dbReference type="InterPro" id="IPR050469">
    <property type="entry name" value="Diguanylate_Cyclase"/>
</dbReference>
<dbReference type="SUPFAM" id="SSF55073">
    <property type="entry name" value="Nucleotide cyclase"/>
    <property type="match status" value="1"/>
</dbReference>
<dbReference type="SUPFAM" id="SSF52172">
    <property type="entry name" value="CheY-like"/>
    <property type="match status" value="1"/>
</dbReference>
<comment type="caution">
    <text evidence="6">The sequence shown here is derived from an EMBL/GenBank/DDBJ whole genome shotgun (WGS) entry which is preliminary data.</text>
</comment>
<dbReference type="STRING" id="1969733.B5V00_11585"/>
<organism evidence="6 7">
    <name type="scientific">Geothermobacter hydrogeniphilus</name>
    <dbReference type="NCBI Taxonomy" id="1969733"/>
    <lineage>
        <taxon>Bacteria</taxon>
        <taxon>Pseudomonadati</taxon>
        <taxon>Thermodesulfobacteriota</taxon>
        <taxon>Desulfuromonadia</taxon>
        <taxon>Desulfuromonadales</taxon>
        <taxon>Geothermobacteraceae</taxon>
        <taxon>Geothermobacter</taxon>
    </lineage>
</organism>
<dbReference type="CDD" id="cd01949">
    <property type="entry name" value="GGDEF"/>
    <property type="match status" value="1"/>
</dbReference>
<dbReference type="InterPro" id="IPR001789">
    <property type="entry name" value="Sig_transdc_resp-reg_receiver"/>
</dbReference>
<evidence type="ECO:0000259" key="5">
    <source>
        <dbReference type="PROSITE" id="PS50887"/>
    </source>
</evidence>
<dbReference type="SMART" id="SM00267">
    <property type="entry name" value="GGDEF"/>
    <property type="match status" value="1"/>
</dbReference>
<dbReference type="Gene3D" id="3.40.50.2300">
    <property type="match status" value="1"/>
</dbReference>
<dbReference type="AlphaFoldDB" id="A0A1X0Y0X0"/>
<dbReference type="PROSITE" id="PS50887">
    <property type="entry name" value="GGDEF"/>
    <property type="match status" value="1"/>
</dbReference>
<keyword evidence="7" id="KW-1185">Reference proteome</keyword>
<dbReference type="GO" id="GO:1902201">
    <property type="term" value="P:negative regulation of bacterial-type flagellum-dependent cell motility"/>
    <property type="evidence" value="ECO:0007669"/>
    <property type="project" value="TreeGrafter"/>
</dbReference>
<dbReference type="InterPro" id="IPR011006">
    <property type="entry name" value="CheY-like_superfamily"/>
</dbReference>
<keyword evidence="3" id="KW-0597">Phosphoprotein</keyword>
<reference evidence="6 7" key="1">
    <citation type="submission" date="2017-03" db="EMBL/GenBank/DDBJ databases">
        <title>Genome sequence of Geothermobacter sp. EPR-M, Deep-Sea Iron Reducer.</title>
        <authorList>
            <person name="Tully B."/>
            <person name="Savalia P."/>
            <person name="Abuyen K."/>
            <person name="Baughan C."/>
            <person name="Romero E."/>
            <person name="Ronkowski C."/>
            <person name="Torres B."/>
            <person name="Tremblay J."/>
            <person name="Trujillo A."/>
            <person name="Tyler M."/>
            <person name="Perez-Rodriguez I."/>
            <person name="Amend J."/>
        </authorList>
    </citation>
    <scope>NUCLEOTIDE SEQUENCE [LARGE SCALE GENOMIC DNA]</scope>
    <source>
        <strain evidence="6 7">EPR-M</strain>
    </source>
</reference>
<dbReference type="GO" id="GO:0005886">
    <property type="term" value="C:plasma membrane"/>
    <property type="evidence" value="ECO:0007669"/>
    <property type="project" value="TreeGrafter"/>
</dbReference>
<dbReference type="NCBIfam" id="TIGR00254">
    <property type="entry name" value="GGDEF"/>
    <property type="match status" value="1"/>
</dbReference>
<dbReference type="InterPro" id="IPR000160">
    <property type="entry name" value="GGDEF_dom"/>
</dbReference>
<feature type="domain" description="GGDEF" evidence="5">
    <location>
        <begin position="173"/>
        <end position="307"/>
    </location>
</feature>
<dbReference type="RefSeq" id="WP_085010963.1">
    <property type="nucleotide sequence ID" value="NZ_NAAD01000014.1"/>
</dbReference>
<dbReference type="InterPro" id="IPR043128">
    <property type="entry name" value="Rev_trsase/Diguanyl_cyclase"/>
</dbReference>